<accession>A0A8K0CBC0</accession>
<dbReference type="SUPFAM" id="SSF51735">
    <property type="entry name" value="NAD(P)-binding Rossmann-fold domains"/>
    <property type="match status" value="1"/>
</dbReference>
<dbReference type="GO" id="GO:0005737">
    <property type="term" value="C:cytoplasm"/>
    <property type="evidence" value="ECO:0007669"/>
    <property type="project" value="TreeGrafter"/>
</dbReference>
<dbReference type="PRINTS" id="PR01167">
    <property type="entry name" value="INSADHFAMILY"/>
</dbReference>
<keyword evidence="5" id="KW-1185">Reference proteome</keyword>
<dbReference type="PROSITE" id="PS00061">
    <property type="entry name" value="ADH_SHORT"/>
    <property type="match status" value="1"/>
</dbReference>
<dbReference type="Proteomes" id="UP000801492">
    <property type="component" value="Unassembled WGS sequence"/>
</dbReference>
<dbReference type="InterPro" id="IPR036291">
    <property type="entry name" value="NAD(P)-bd_dom_sf"/>
</dbReference>
<name>A0A8K0CBC0_IGNLU</name>
<dbReference type="PRINTS" id="PR00080">
    <property type="entry name" value="SDRFAMILY"/>
</dbReference>
<protein>
    <recommendedName>
        <fullName evidence="6">Alcohol dehydrogenase</fullName>
    </recommendedName>
</protein>
<evidence type="ECO:0000313" key="4">
    <source>
        <dbReference type="EMBL" id="KAF2882137.1"/>
    </source>
</evidence>
<evidence type="ECO:0008006" key="6">
    <source>
        <dbReference type="Google" id="ProtNLM"/>
    </source>
</evidence>
<evidence type="ECO:0000313" key="5">
    <source>
        <dbReference type="Proteomes" id="UP000801492"/>
    </source>
</evidence>
<dbReference type="Gene3D" id="3.40.50.720">
    <property type="entry name" value="NAD(P)-binding Rossmann-like Domain"/>
    <property type="match status" value="1"/>
</dbReference>
<comment type="similarity">
    <text evidence="1 3">Belongs to the short-chain dehydrogenases/reductases (SDR) family.</text>
</comment>
<dbReference type="PANTHER" id="PTHR44229:SF8">
    <property type="entry name" value="ALCOHOL DEHYDROGENASE-RELATED"/>
    <property type="match status" value="1"/>
</dbReference>
<dbReference type="OrthoDB" id="417891at2759"/>
<keyword evidence="2" id="KW-0560">Oxidoreductase</keyword>
<evidence type="ECO:0000256" key="1">
    <source>
        <dbReference type="ARBA" id="ARBA00006484"/>
    </source>
</evidence>
<dbReference type="Pfam" id="PF00106">
    <property type="entry name" value="adh_short"/>
    <property type="match status" value="1"/>
</dbReference>
<organism evidence="4 5">
    <name type="scientific">Ignelater luminosus</name>
    <name type="common">Cucubano</name>
    <name type="synonym">Pyrophorus luminosus</name>
    <dbReference type="NCBI Taxonomy" id="2038154"/>
    <lineage>
        <taxon>Eukaryota</taxon>
        <taxon>Metazoa</taxon>
        <taxon>Ecdysozoa</taxon>
        <taxon>Arthropoda</taxon>
        <taxon>Hexapoda</taxon>
        <taxon>Insecta</taxon>
        <taxon>Pterygota</taxon>
        <taxon>Neoptera</taxon>
        <taxon>Endopterygota</taxon>
        <taxon>Coleoptera</taxon>
        <taxon>Polyphaga</taxon>
        <taxon>Elateriformia</taxon>
        <taxon>Elateroidea</taxon>
        <taxon>Elateridae</taxon>
        <taxon>Agrypninae</taxon>
        <taxon>Pyrophorini</taxon>
        <taxon>Ignelater</taxon>
    </lineage>
</organism>
<dbReference type="GO" id="GO:0016616">
    <property type="term" value="F:oxidoreductase activity, acting on the CH-OH group of donors, NAD or NADP as acceptor"/>
    <property type="evidence" value="ECO:0007669"/>
    <property type="project" value="TreeGrafter"/>
</dbReference>
<dbReference type="InterPro" id="IPR002347">
    <property type="entry name" value="SDR_fam"/>
</dbReference>
<reference evidence="4" key="1">
    <citation type="submission" date="2019-08" db="EMBL/GenBank/DDBJ databases">
        <title>The genome of the North American firefly Photinus pyralis.</title>
        <authorList>
            <consortium name="Photinus pyralis genome working group"/>
            <person name="Fallon T.R."/>
            <person name="Sander Lower S.E."/>
            <person name="Weng J.-K."/>
        </authorList>
    </citation>
    <scope>NUCLEOTIDE SEQUENCE</scope>
    <source>
        <strain evidence="4">TRF0915ILg1</strain>
        <tissue evidence="4">Whole body</tissue>
    </source>
</reference>
<evidence type="ECO:0000256" key="3">
    <source>
        <dbReference type="RuleBase" id="RU000363"/>
    </source>
</evidence>
<dbReference type="PANTHER" id="PTHR44229">
    <property type="entry name" value="15-HYDROXYPROSTAGLANDIN DEHYDROGENASE [NAD(+)]"/>
    <property type="match status" value="1"/>
</dbReference>
<sequence>MLLKKSHFEEAFKRTLEKWKHIDVLINNAGTFNDSQYELEIAVNATSVVHGTLLGLQYIGEDKGGKGGVIVNISSIFGVDGDTSFPIYSATKSFIIGLSRSMGTPYYYDRTGVKIVTVCPGLTDTALTVHGSLTGTEFLFPDLKQHYVDMNKGAINQPTESVAVGVITSITNGENGSVWIAEDNEHYEIDFPYRKALKK</sequence>
<dbReference type="AlphaFoldDB" id="A0A8K0CBC0"/>
<dbReference type="EMBL" id="VTPC01090650">
    <property type="protein sequence ID" value="KAF2882137.1"/>
    <property type="molecule type" value="Genomic_DNA"/>
</dbReference>
<comment type="caution">
    <text evidence="4">The sequence shown here is derived from an EMBL/GenBank/DDBJ whole genome shotgun (WGS) entry which is preliminary data.</text>
</comment>
<dbReference type="InterPro" id="IPR020904">
    <property type="entry name" value="Sc_DH/Rdtase_CS"/>
</dbReference>
<proteinExistence type="inferred from homology"/>
<evidence type="ECO:0000256" key="2">
    <source>
        <dbReference type="ARBA" id="ARBA00023002"/>
    </source>
</evidence>
<gene>
    <name evidence="4" type="ORF">ILUMI_24059</name>
</gene>